<keyword evidence="3" id="KW-0378">Hydrolase</keyword>
<dbReference type="Pfam" id="PF03575">
    <property type="entry name" value="Peptidase_S51"/>
    <property type="match status" value="1"/>
</dbReference>
<comment type="similarity">
    <text evidence="1">Belongs to the peptidase S51 family.</text>
</comment>
<evidence type="ECO:0000256" key="4">
    <source>
        <dbReference type="ARBA" id="ARBA00022825"/>
    </source>
</evidence>
<comment type="caution">
    <text evidence="5">The sequence shown here is derived from an EMBL/GenBank/DDBJ whole genome shotgun (WGS) entry which is preliminary data.</text>
</comment>
<organism evidence="5 6">
    <name type="scientific">Blautia hominis</name>
    <dbReference type="NCBI Taxonomy" id="2025493"/>
    <lineage>
        <taxon>Bacteria</taxon>
        <taxon>Bacillati</taxon>
        <taxon>Bacillota</taxon>
        <taxon>Clostridia</taxon>
        <taxon>Lachnospirales</taxon>
        <taxon>Lachnospiraceae</taxon>
        <taxon>Blautia</taxon>
    </lineage>
</organism>
<proteinExistence type="inferred from homology"/>
<evidence type="ECO:0000256" key="2">
    <source>
        <dbReference type="ARBA" id="ARBA00022670"/>
    </source>
</evidence>
<protein>
    <submittedName>
        <fullName evidence="5">Type 1 glutamine amidotransferase-like domain-containing protein</fullName>
    </submittedName>
</protein>
<dbReference type="InterPro" id="IPR029062">
    <property type="entry name" value="Class_I_gatase-like"/>
</dbReference>
<dbReference type="Proteomes" id="UP001600943">
    <property type="component" value="Unassembled WGS sequence"/>
</dbReference>
<keyword evidence="6" id="KW-1185">Reference proteome</keyword>
<sequence>MKRMFLVSMFQTVSNLLKTIEPDLKNKTVTYIPTASKVEKLGFFVKISKWKLKRLGLAVDELEVSEASYEMIVSKLEKNDIIYVTGGNTFYLLQELRRTGADKILIREIEKGKLYIGESAGAIIAAPDIGYSAKMDRAEKAPDLREYSGLNLIDFYVVPHYKNWEMGKAAEEIIHTYSNSLDLKIIRDTQAILVEDKKVRILDKQQKR</sequence>
<dbReference type="EMBL" id="BAABYW010000001">
    <property type="protein sequence ID" value="GAA6408343.1"/>
    <property type="molecule type" value="Genomic_DNA"/>
</dbReference>
<name>A0ABQ0BA77_9FIRM</name>
<keyword evidence="4" id="KW-0720">Serine protease</keyword>
<evidence type="ECO:0000256" key="1">
    <source>
        <dbReference type="ARBA" id="ARBA00006534"/>
    </source>
</evidence>
<dbReference type="PANTHER" id="PTHR20842:SF0">
    <property type="entry name" value="ALPHA-ASPARTYL DIPEPTIDASE"/>
    <property type="match status" value="1"/>
</dbReference>
<accession>A0ABQ0BA77</accession>
<dbReference type="InterPro" id="IPR005320">
    <property type="entry name" value="Peptidase_S51"/>
</dbReference>
<dbReference type="SUPFAM" id="SSF52317">
    <property type="entry name" value="Class I glutamine amidotransferase-like"/>
    <property type="match status" value="1"/>
</dbReference>
<reference evidence="5 6" key="1">
    <citation type="submission" date="2024-04" db="EMBL/GenBank/DDBJ databases">
        <title>Defined microbial consortia suppress multidrug-resistant proinflammatory Enterobacteriaceae via ecological control.</title>
        <authorList>
            <person name="Furuichi M."/>
            <person name="Kawaguchi T."/>
            <person name="Pust M."/>
            <person name="Yasuma K."/>
            <person name="Plichta D."/>
            <person name="Hasegawa N."/>
            <person name="Ohya T."/>
            <person name="Bhattarai S."/>
            <person name="Sasajima S."/>
            <person name="Aoto Y."/>
            <person name="Tuganbaev T."/>
            <person name="Yaginuma M."/>
            <person name="Ueda M."/>
            <person name="Okahashi N."/>
            <person name="Amafuji K."/>
            <person name="Kiridooshi Y."/>
            <person name="Sugita K."/>
            <person name="Strazar M."/>
            <person name="Skelly A."/>
            <person name="Suda W."/>
            <person name="Hattori M."/>
            <person name="Nakamoto N."/>
            <person name="Caballero S."/>
            <person name="Norman J."/>
            <person name="Olle B."/>
            <person name="Tanoue T."/>
            <person name="Arita M."/>
            <person name="Bucci V."/>
            <person name="Atarashi K."/>
            <person name="Xavier R."/>
            <person name="Honda K."/>
        </authorList>
    </citation>
    <scope>NUCLEOTIDE SEQUENCE [LARGE SCALE GENOMIC DNA]</scope>
    <source>
        <strain evidence="6">k04-0078-D8-1</strain>
    </source>
</reference>
<dbReference type="RefSeq" id="WP_390405602.1">
    <property type="nucleotide sequence ID" value="NZ_BAABYW010000001.1"/>
</dbReference>
<dbReference type="Gene3D" id="3.40.50.880">
    <property type="match status" value="1"/>
</dbReference>
<evidence type="ECO:0000313" key="5">
    <source>
        <dbReference type="EMBL" id="GAA6408343.1"/>
    </source>
</evidence>
<evidence type="ECO:0000256" key="3">
    <source>
        <dbReference type="ARBA" id="ARBA00022801"/>
    </source>
</evidence>
<keyword evidence="2" id="KW-0645">Protease</keyword>
<dbReference type="PANTHER" id="PTHR20842">
    <property type="entry name" value="PROTEASE S51 ALPHA-ASPARTYL DIPEPTIDASE"/>
    <property type="match status" value="1"/>
</dbReference>
<gene>
    <name evidence="5" type="ORF">K040078D81_24600</name>
</gene>
<evidence type="ECO:0000313" key="6">
    <source>
        <dbReference type="Proteomes" id="UP001600943"/>
    </source>
</evidence>